<dbReference type="OrthoDB" id="4474880at2"/>
<dbReference type="PROSITE" id="PS50914">
    <property type="entry name" value="BON"/>
    <property type="match status" value="1"/>
</dbReference>
<dbReference type="STRING" id="928724.SacglDRAFT_01921"/>
<dbReference type="RefSeq" id="WP_005463894.1">
    <property type="nucleotide sequence ID" value="NZ_CM001484.1"/>
</dbReference>
<reference evidence="2 3" key="1">
    <citation type="submission" date="2011-09" db="EMBL/GenBank/DDBJ databases">
        <authorList>
            <consortium name="US DOE Joint Genome Institute (JGI-PGF)"/>
            <person name="Lucas S."/>
            <person name="Han J."/>
            <person name="Lapidus A."/>
            <person name="Cheng J.-F."/>
            <person name="Goodwin L."/>
            <person name="Pitluck S."/>
            <person name="Peters L."/>
            <person name="Land M.L."/>
            <person name="Hauser L."/>
            <person name="Brambilla E."/>
            <person name="Klenk H.-P."/>
            <person name="Woyke T.J."/>
        </authorList>
    </citation>
    <scope>NUCLEOTIDE SEQUENCE [LARGE SCALE GENOMIC DNA]</scope>
    <source>
        <strain evidence="2 3">K62</strain>
    </source>
</reference>
<dbReference type="Proteomes" id="UP000005087">
    <property type="component" value="Chromosome"/>
</dbReference>
<accession>I1D1K7</accession>
<dbReference type="EMBL" id="CM001484">
    <property type="protein sequence ID" value="EIE98831.1"/>
    <property type="molecule type" value="Genomic_DNA"/>
</dbReference>
<name>I1D1K7_9PSEU</name>
<evidence type="ECO:0000259" key="1">
    <source>
        <dbReference type="PROSITE" id="PS50914"/>
    </source>
</evidence>
<dbReference type="HOGENOM" id="CLU_184565_0_0_11"/>
<dbReference type="Pfam" id="PF04972">
    <property type="entry name" value="BON"/>
    <property type="match status" value="1"/>
</dbReference>
<sequence length="91" mass="10028">MSGPEPGEGPRQPEYTAARLRRALAEDERTAELGIQVDVRGEHVYLTGAVSSQRCKERLDAVLHERAPELRLHNDVRVVEATEPGDAEVLG</sequence>
<dbReference type="InterPro" id="IPR007055">
    <property type="entry name" value="BON_dom"/>
</dbReference>
<dbReference type="eggNOG" id="ENOG5033D4C">
    <property type="taxonomic scope" value="Bacteria"/>
</dbReference>
<dbReference type="AlphaFoldDB" id="I1D1K7"/>
<feature type="domain" description="BON" evidence="1">
    <location>
        <begin position="12"/>
        <end position="80"/>
    </location>
</feature>
<gene>
    <name evidence="2" type="ORF">SacglDRAFT_01921</name>
</gene>
<evidence type="ECO:0000313" key="3">
    <source>
        <dbReference type="Proteomes" id="UP000005087"/>
    </source>
</evidence>
<reference evidence="3" key="2">
    <citation type="submission" date="2012-01" db="EMBL/GenBank/DDBJ databases">
        <title>Noncontiguous Finished sequence of chromosome of Saccharomonospora glauca K62.</title>
        <authorList>
            <consortium name="US DOE Joint Genome Institute"/>
            <person name="Lucas S."/>
            <person name="Han J."/>
            <person name="Lapidus A."/>
            <person name="Cheng J.-F."/>
            <person name="Goodwin L."/>
            <person name="Pitluck S."/>
            <person name="Peters L."/>
            <person name="Mikhailova N."/>
            <person name="Held B."/>
            <person name="Detter J.C."/>
            <person name="Han C."/>
            <person name="Tapia R."/>
            <person name="Land M."/>
            <person name="Hauser L."/>
            <person name="Kyrpides N."/>
            <person name="Ivanova N."/>
            <person name="Pagani I."/>
            <person name="Brambilla E.-M."/>
            <person name="Klenk H.-P."/>
            <person name="Woyke T."/>
        </authorList>
    </citation>
    <scope>NUCLEOTIDE SEQUENCE [LARGE SCALE GENOMIC DNA]</scope>
    <source>
        <strain evidence="3">K62</strain>
    </source>
</reference>
<evidence type="ECO:0000313" key="2">
    <source>
        <dbReference type="EMBL" id="EIE98831.1"/>
    </source>
</evidence>
<organism evidence="2 3">
    <name type="scientific">Saccharomonospora glauca K62</name>
    <dbReference type="NCBI Taxonomy" id="928724"/>
    <lineage>
        <taxon>Bacteria</taxon>
        <taxon>Bacillati</taxon>
        <taxon>Actinomycetota</taxon>
        <taxon>Actinomycetes</taxon>
        <taxon>Pseudonocardiales</taxon>
        <taxon>Pseudonocardiaceae</taxon>
        <taxon>Saccharomonospora</taxon>
    </lineage>
</organism>
<keyword evidence="3" id="KW-1185">Reference proteome</keyword>
<proteinExistence type="predicted"/>
<protein>
    <submittedName>
        <fullName evidence="2">Putative phospholipid-binding protein</fullName>
    </submittedName>
</protein>